<protein>
    <submittedName>
        <fullName evidence="2">Uncharacterized protein</fullName>
    </submittedName>
</protein>
<organism evidence="2 3">
    <name type="scientific">Pontibacter saemangeumensis</name>
    <dbReference type="NCBI Taxonomy" id="1084525"/>
    <lineage>
        <taxon>Bacteria</taxon>
        <taxon>Pseudomonadati</taxon>
        <taxon>Bacteroidota</taxon>
        <taxon>Cytophagia</taxon>
        <taxon>Cytophagales</taxon>
        <taxon>Hymenobacteraceae</taxon>
        <taxon>Pontibacter</taxon>
    </lineage>
</organism>
<feature type="signal peptide" evidence="1">
    <location>
        <begin position="1"/>
        <end position="19"/>
    </location>
</feature>
<dbReference type="RefSeq" id="WP_345161918.1">
    <property type="nucleotide sequence ID" value="NZ_BAABHC010000029.1"/>
</dbReference>
<name>A0ABP8M2U9_9BACT</name>
<comment type="caution">
    <text evidence="2">The sequence shown here is derived from an EMBL/GenBank/DDBJ whole genome shotgun (WGS) entry which is preliminary data.</text>
</comment>
<keyword evidence="1" id="KW-0732">Signal</keyword>
<gene>
    <name evidence="2" type="ORF">GCM10023188_41350</name>
</gene>
<evidence type="ECO:0000256" key="1">
    <source>
        <dbReference type="SAM" id="SignalP"/>
    </source>
</evidence>
<feature type="chain" id="PRO_5045631554" evidence="1">
    <location>
        <begin position="20"/>
        <end position="258"/>
    </location>
</feature>
<reference evidence="3" key="1">
    <citation type="journal article" date="2019" name="Int. J. Syst. Evol. Microbiol.">
        <title>The Global Catalogue of Microorganisms (GCM) 10K type strain sequencing project: providing services to taxonomists for standard genome sequencing and annotation.</title>
        <authorList>
            <consortium name="The Broad Institute Genomics Platform"/>
            <consortium name="The Broad Institute Genome Sequencing Center for Infectious Disease"/>
            <person name="Wu L."/>
            <person name="Ma J."/>
        </authorList>
    </citation>
    <scope>NUCLEOTIDE SEQUENCE [LARGE SCALE GENOMIC DNA]</scope>
    <source>
        <strain evidence="3">JCM 17926</strain>
    </source>
</reference>
<sequence>MTKLMLALCAGFCCLAACNEQRSDLGSTAGTGNPTELPDSTAQATAPVPACTAKAPLLLPPDQAITDATLRQYLESLQAAVQAQDAQQLQTLLDPNIRTGFDGSGGWEAFSRQWRPENTSSEIWLLLDNLLRLGGDYMADGNPAAYALPYVYSNWPDSLDAFSHMAVTKPGAILREQPAANATGICTLDRIILQTDYARSYPQGDNTARKEWWYVQTPEGKLSGYLSHADLYSPVGYRALFNRNAQGKWHMTALVAGD</sequence>
<proteinExistence type="predicted"/>
<accession>A0ABP8M2U9</accession>
<dbReference type="Proteomes" id="UP001500552">
    <property type="component" value="Unassembled WGS sequence"/>
</dbReference>
<dbReference type="EMBL" id="BAABHC010000029">
    <property type="protein sequence ID" value="GAA4442082.1"/>
    <property type="molecule type" value="Genomic_DNA"/>
</dbReference>
<keyword evidence="3" id="KW-1185">Reference proteome</keyword>
<evidence type="ECO:0000313" key="3">
    <source>
        <dbReference type="Proteomes" id="UP001500552"/>
    </source>
</evidence>
<evidence type="ECO:0000313" key="2">
    <source>
        <dbReference type="EMBL" id="GAA4442082.1"/>
    </source>
</evidence>